<evidence type="ECO:0000313" key="1">
    <source>
        <dbReference type="EMBL" id="MEE4597551.1"/>
    </source>
</evidence>
<dbReference type="EMBL" id="JAZBJO010000036">
    <property type="protein sequence ID" value="MEE4597551.1"/>
    <property type="molecule type" value="Genomic_DNA"/>
</dbReference>
<sequence length="42" mass="4624">MDALALAVASQLGERALETSELLTRLRGHFLPPNSPQYGRDE</sequence>
<organism evidence="1 2">
    <name type="scientific">Streptomyces asiaticus subsp. ignotus</name>
    <dbReference type="NCBI Taxonomy" id="3098222"/>
    <lineage>
        <taxon>Bacteria</taxon>
        <taxon>Bacillati</taxon>
        <taxon>Actinomycetota</taxon>
        <taxon>Actinomycetes</taxon>
        <taxon>Kitasatosporales</taxon>
        <taxon>Streptomycetaceae</taxon>
        <taxon>Streptomyces</taxon>
        <taxon>Streptomyces violaceusniger group</taxon>
    </lineage>
</organism>
<comment type="caution">
    <text evidence="1">The sequence shown here is derived from an EMBL/GenBank/DDBJ whole genome shotgun (WGS) entry which is preliminary data.</text>
</comment>
<protein>
    <recommendedName>
        <fullName evidence="3">Transposase</fullName>
    </recommendedName>
</protein>
<accession>A0ABU7Q8D4</accession>
<reference evidence="1 2" key="1">
    <citation type="submission" date="2023-11" db="EMBL/GenBank/DDBJ databases">
        <title>30 novel species of actinomycetes from the DSMZ collection.</title>
        <authorList>
            <person name="Nouioui I."/>
        </authorList>
    </citation>
    <scope>NUCLEOTIDE SEQUENCE [LARGE SCALE GENOMIC DNA]</scope>
    <source>
        <strain evidence="1 2">DSM 41524</strain>
    </source>
</reference>
<gene>
    <name evidence="1" type="ORF">V2J94_37705</name>
</gene>
<evidence type="ECO:0008006" key="3">
    <source>
        <dbReference type="Google" id="ProtNLM"/>
    </source>
</evidence>
<evidence type="ECO:0000313" key="2">
    <source>
        <dbReference type="Proteomes" id="UP001354709"/>
    </source>
</evidence>
<dbReference type="Proteomes" id="UP001354709">
    <property type="component" value="Unassembled WGS sequence"/>
</dbReference>
<name>A0ABU7Q8D4_9ACTN</name>
<keyword evidence="2" id="KW-1185">Reference proteome</keyword>
<dbReference type="RefSeq" id="WP_330814249.1">
    <property type="nucleotide sequence ID" value="NZ_JAZBJO010000036.1"/>
</dbReference>
<proteinExistence type="predicted"/>